<dbReference type="Proteomes" id="UP000007058">
    <property type="component" value="Chromosome"/>
</dbReference>
<dbReference type="EMBL" id="AP007255">
    <property type="protein sequence ID" value="BAE50702.1"/>
    <property type="molecule type" value="Genomic_DNA"/>
</dbReference>
<dbReference type="RefSeq" id="WP_011384303.1">
    <property type="nucleotide sequence ID" value="NC_007626.1"/>
</dbReference>
<protein>
    <submittedName>
        <fullName evidence="1">Uncharacterized protein</fullName>
    </submittedName>
</protein>
<evidence type="ECO:0000313" key="2">
    <source>
        <dbReference type="Proteomes" id="UP000007058"/>
    </source>
</evidence>
<sequence length="322" mass="34881">MSLGPGQFLRYLPAIYNRQNDPFMGQFVSIFQKILTGLDDSQLSGRKGIQQLLAAEVVGNLFYPRFSFLFPGDQTTFIPPISGATAAVRTALLTEFNSYIDVPVVTAPVNAATSPAPPPPDALSAFQDWLNRFLAWLGAMVDLTVEETWDIDKRRTVIARIMALYRLRGTPQGLGFLVNLLLDLPLTVTYVTMDRDGGTVTHTGQVTVTVLNPQPPGVSVTDTVKPGATFMVQDTATQVMPLVSGYAPWRFDVTVVLPTAADPAFVLTAQAIQTVLVLIGKLRLLLDAAKPAGTFYRLTVHPGIELNDQAPPLLGQNTLLGS</sequence>
<organism evidence="1 2">
    <name type="scientific">Paramagnetospirillum magneticum (strain ATCC 700264 / AMB-1)</name>
    <name type="common">Magnetospirillum magneticum</name>
    <dbReference type="NCBI Taxonomy" id="342108"/>
    <lineage>
        <taxon>Bacteria</taxon>
        <taxon>Pseudomonadati</taxon>
        <taxon>Pseudomonadota</taxon>
        <taxon>Alphaproteobacteria</taxon>
        <taxon>Rhodospirillales</taxon>
        <taxon>Magnetospirillaceae</taxon>
        <taxon>Paramagnetospirillum</taxon>
    </lineage>
</organism>
<accession>Q2W623</accession>
<dbReference type="OrthoDB" id="8780829at2"/>
<name>Q2W623_PARM1</name>
<evidence type="ECO:0000313" key="1">
    <source>
        <dbReference type="EMBL" id="BAE50702.1"/>
    </source>
</evidence>
<dbReference type="KEGG" id="mag:amb1898"/>
<keyword evidence="2" id="KW-1185">Reference proteome</keyword>
<dbReference type="STRING" id="342108.amb1898"/>
<dbReference type="HOGENOM" id="CLU_862767_0_0_5"/>
<proteinExistence type="predicted"/>
<dbReference type="AlphaFoldDB" id="Q2W623"/>
<reference evidence="1 2" key="1">
    <citation type="journal article" date="2005" name="DNA Res.">
        <title>Complete genome sequence of the facultative anaerobic magnetotactic bacterium Magnetospirillum sp. strain AMB-1.</title>
        <authorList>
            <person name="Matsunaga T."/>
            <person name="Okamura Y."/>
            <person name="Fukuda Y."/>
            <person name="Wahyudi A.T."/>
            <person name="Murase Y."/>
            <person name="Takeyama H."/>
        </authorList>
    </citation>
    <scope>NUCLEOTIDE SEQUENCE [LARGE SCALE GENOMIC DNA]</scope>
    <source>
        <strain evidence="2">ATCC 700264 / AMB-1</strain>
    </source>
</reference>
<gene>
    <name evidence="1" type="ordered locus">amb1898</name>
</gene>